<evidence type="ECO:0000313" key="3">
    <source>
        <dbReference type="EMBL" id="CAB3764324.1"/>
    </source>
</evidence>
<organism evidence="3 4">
    <name type="scientific">Paraburkholderia humisilvae</name>
    <dbReference type="NCBI Taxonomy" id="627669"/>
    <lineage>
        <taxon>Bacteria</taxon>
        <taxon>Pseudomonadati</taxon>
        <taxon>Pseudomonadota</taxon>
        <taxon>Betaproteobacteria</taxon>
        <taxon>Burkholderiales</taxon>
        <taxon>Burkholderiaceae</taxon>
        <taxon>Paraburkholderia</taxon>
    </lineage>
</organism>
<reference evidence="3 4" key="1">
    <citation type="submission" date="2020-04" db="EMBL/GenBank/DDBJ databases">
        <authorList>
            <person name="De Canck E."/>
        </authorList>
    </citation>
    <scope>NUCLEOTIDE SEQUENCE [LARGE SCALE GENOMIC DNA]</scope>
    <source>
        <strain evidence="3 4">LMG 29542</strain>
    </source>
</reference>
<gene>
    <name evidence="3" type="ORF">LMG29542_04857</name>
</gene>
<dbReference type="Pfam" id="PF18013">
    <property type="entry name" value="Phage_lysozyme2"/>
    <property type="match status" value="1"/>
</dbReference>
<protein>
    <recommendedName>
        <fullName evidence="2">Phage tail lysozyme domain-containing protein</fullName>
    </recommendedName>
</protein>
<feature type="compositionally biased region" description="Gly residues" evidence="1">
    <location>
        <begin position="310"/>
        <end position="321"/>
    </location>
</feature>
<keyword evidence="4" id="KW-1185">Reference proteome</keyword>
<dbReference type="AlphaFoldDB" id="A0A6J5EF77"/>
<feature type="compositionally biased region" description="Low complexity" evidence="1">
    <location>
        <begin position="350"/>
        <end position="366"/>
    </location>
</feature>
<feature type="region of interest" description="Disordered" evidence="1">
    <location>
        <begin position="308"/>
        <end position="373"/>
    </location>
</feature>
<evidence type="ECO:0000313" key="4">
    <source>
        <dbReference type="Proteomes" id="UP000494363"/>
    </source>
</evidence>
<accession>A0A6J5EF77</accession>
<evidence type="ECO:0000259" key="2">
    <source>
        <dbReference type="Pfam" id="PF18013"/>
    </source>
</evidence>
<feature type="domain" description="Phage tail lysozyme" evidence="2">
    <location>
        <begin position="376"/>
        <end position="518"/>
    </location>
</feature>
<dbReference type="Proteomes" id="UP000494363">
    <property type="component" value="Unassembled WGS sequence"/>
</dbReference>
<sequence length="521" mass="52621">MSTVDVFPSFNTDMLSTPVDSGSDSPNLQQLEQQYMQLAQQFIQQGAGTLKTQAAAGDLASYMTQDNIGTLDPNQLYALANNPPSGTPPGVSAAAAYMLKNSSAYEQIETHDSSGADGLSGVGNFQWASEGGLSSASPFQMGSGSGFGGMSPFGGMPSMGGITAFGGMPSMGGMTSFGGMPSMGGMTSFGGMSSMGGMSSLGDMSSFGDMSSLFGSDPLEAQAAAGALASYMSQNNIGALDPNALYQLANNPPPNMPPGVSEAANYMLENPDIYEQIETHDVAGADGISGIGNFQWAAEGGLMAGPAVSGSGGLPADGGSGTDDPAENAPPANPSSSSGSTSGSSGGGTSSSTGGSTSGSKGSDSTVPNISTSDPAKAIAEDLEQRYGLTATQAAGVLGNLQQESGLQGDVNQGGATGAPSSNDADDNGHGWGLAQWGGTRKQGEIDYANEHGLDPGSLQANIGFMNQELDGAYSKTITDIKKTNNVSDAAKVWDEDYEEATDPQMGNRVQYAQNFLDEGL</sequence>
<dbReference type="EMBL" id="CADIKH010000024">
    <property type="protein sequence ID" value="CAB3764324.1"/>
    <property type="molecule type" value="Genomic_DNA"/>
</dbReference>
<evidence type="ECO:0000256" key="1">
    <source>
        <dbReference type="SAM" id="MobiDB-lite"/>
    </source>
</evidence>
<feature type="compositionally biased region" description="Low complexity" evidence="1">
    <location>
        <begin position="327"/>
        <end position="343"/>
    </location>
</feature>
<dbReference type="InterPro" id="IPR041219">
    <property type="entry name" value="Phage_lysozyme2"/>
</dbReference>
<name>A0A6J5EF77_9BURK</name>
<proteinExistence type="predicted"/>
<feature type="region of interest" description="Disordered" evidence="1">
    <location>
        <begin position="405"/>
        <end position="431"/>
    </location>
</feature>
<dbReference type="Gene3D" id="1.10.530.10">
    <property type="match status" value="1"/>
</dbReference>
<dbReference type="RefSeq" id="WP_246356008.1">
    <property type="nucleotide sequence ID" value="NZ_CADIKH010000024.1"/>
</dbReference>